<protein>
    <submittedName>
        <fullName evidence="5">Acyl-CoA dehydrogenase family protein</fullName>
    </submittedName>
</protein>
<dbReference type="RefSeq" id="WP_311422360.1">
    <property type="nucleotide sequence ID" value="NZ_JAVREH010000006.1"/>
</dbReference>
<sequence length="384" mass="40027">MTETTPSVQDVTEAVDALAAGLRARGPEIERARRLPADVVAALREAGVFRLWVPRELGGIEAGPTAVINLLETLAAADGSTGWCSATGLASNCAGAFLPEDGARELYPTGGELAGGALMPGGRAVPQPDGSFLVTGRWSFGTGTQHCDWVIGGAMVAADAGGPPSMRAVVLPPAQVQFLDTWHTAGLEGTGSVDYRVEDVRVPAEHTIDPANVDPWPSGPMWRIPMLSLIFPLLGAVPLGIARAAVLELSALAVAKTPFRSTRSLAERETAQAAIGRAKALIDAGHLYLCASMESMWASAAAGSAPTVPQRAQARLAAVHATQSAAEAVELCYRTAGSTALYRTSPLQRYLRDVNAVTQHYALNATGYDLVGRVLFGMPADPGL</sequence>
<reference evidence="6" key="1">
    <citation type="submission" date="2023-07" db="EMBL/GenBank/DDBJ databases">
        <title>30 novel species of actinomycetes from the DSMZ collection.</title>
        <authorList>
            <person name="Nouioui I."/>
        </authorList>
    </citation>
    <scope>NUCLEOTIDE SEQUENCE [LARGE SCALE GENOMIC DNA]</scope>
    <source>
        <strain evidence="6">DSM 44399</strain>
    </source>
</reference>
<accession>A0ABU2J890</accession>
<dbReference type="InterPro" id="IPR013786">
    <property type="entry name" value="AcylCoA_DH/ox_N"/>
</dbReference>
<dbReference type="PANTHER" id="PTHR48083:SF5">
    <property type="entry name" value="NRGC PROTEIN"/>
    <property type="match status" value="1"/>
</dbReference>
<evidence type="ECO:0000256" key="1">
    <source>
        <dbReference type="ARBA" id="ARBA00023002"/>
    </source>
</evidence>
<dbReference type="SUPFAM" id="SSF47203">
    <property type="entry name" value="Acyl-CoA dehydrogenase C-terminal domain-like"/>
    <property type="match status" value="1"/>
</dbReference>
<keyword evidence="6" id="KW-1185">Reference proteome</keyword>
<comment type="caution">
    <text evidence="5">The sequence shown here is derived from an EMBL/GenBank/DDBJ whole genome shotgun (WGS) entry which is preliminary data.</text>
</comment>
<gene>
    <name evidence="5" type="ORF">RM423_07335</name>
</gene>
<name>A0ABU2J890_9ACTN</name>
<dbReference type="Gene3D" id="1.20.140.10">
    <property type="entry name" value="Butyryl-CoA Dehydrogenase, subunit A, domain 3"/>
    <property type="match status" value="1"/>
</dbReference>
<evidence type="ECO:0000256" key="2">
    <source>
        <dbReference type="ARBA" id="ARBA00049661"/>
    </source>
</evidence>
<evidence type="ECO:0000259" key="4">
    <source>
        <dbReference type="Pfam" id="PF08028"/>
    </source>
</evidence>
<dbReference type="Pfam" id="PF02771">
    <property type="entry name" value="Acyl-CoA_dh_N"/>
    <property type="match status" value="1"/>
</dbReference>
<proteinExistence type="inferred from homology"/>
<dbReference type="SUPFAM" id="SSF56645">
    <property type="entry name" value="Acyl-CoA dehydrogenase NM domain-like"/>
    <property type="match status" value="1"/>
</dbReference>
<evidence type="ECO:0000259" key="3">
    <source>
        <dbReference type="Pfam" id="PF02771"/>
    </source>
</evidence>
<dbReference type="InterPro" id="IPR046373">
    <property type="entry name" value="Acyl-CoA_Oxase/DH_mid-dom_sf"/>
</dbReference>
<dbReference type="EMBL" id="JAVREH010000006">
    <property type="protein sequence ID" value="MDT0261207.1"/>
    <property type="molecule type" value="Genomic_DNA"/>
</dbReference>
<dbReference type="InterPro" id="IPR050741">
    <property type="entry name" value="Acyl-CoA_dehydrogenase"/>
</dbReference>
<evidence type="ECO:0000313" key="5">
    <source>
        <dbReference type="EMBL" id="MDT0261207.1"/>
    </source>
</evidence>
<feature type="domain" description="Acyl-CoA dehydrogenase C-terminal" evidence="4">
    <location>
        <begin position="234"/>
        <end position="364"/>
    </location>
</feature>
<feature type="domain" description="Acyl-CoA dehydrogenase/oxidase N-terminal" evidence="3">
    <location>
        <begin position="21"/>
        <end position="92"/>
    </location>
</feature>
<dbReference type="Pfam" id="PF08028">
    <property type="entry name" value="Acyl-CoA_dh_2"/>
    <property type="match status" value="1"/>
</dbReference>
<dbReference type="InterPro" id="IPR036250">
    <property type="entry name" value="AcylCo_DH-like_C"/>
</dbReference>
<dbReference type="Gene3D" id="1.10.540.10">
    <property type="entry name" value="Acyl-CoA dehydrogenase/oxidase, N-terminal domain"/>
    <property type="match status" value="1"/>
</dbReference>
<dbReference type="InterPro" id="IPR009100">
    <property type="entry name" value="AcylCoA_DH/oxidase_NM_dom_sf"/>
</dbReference>
<dbReference type="PANTHER" id="PTHR48083">
    <property type="entry name" value="MEDIUM-CHAIN SPECIFIC ACYL-COA DEHYDROGENASE, MITOCHONDRIAL-RELATED"/>
    <property type="match status" value="1"/>
</dbReference>
<keyword evidence="1" id="KW-0560">Oxidoreductase</keyword>
<dbReference type="InterPro" id="IPR013107">
    <property type="entry name" value="Acyl-CoA_DH_C"/>
</dbReference>
<dbReference type="Proteomes" id="UP001183176">
    <property type="component" value="Unassembled WGS sequence"/>
</dbReference>
<dbReference type="Gene3D" id="2.40.110.10">
    <property type="entry name" value="Butyryl-CoA Dehydrogenase, subunit A, domain 2"/>
    <property type="match status" value="1"/>
</dbReference>
<comment type="similarity">
    <text evidence="2">Belongs to the HpaH/HsaA monooxygenase family.</text>
</comment>
<evidence type="ECO:0000313" key="6">
    <source>
        <dbReference type="Proteomes" id="UP001183176"/>
    </source>
</evidence>
<dbReference type="InterPro" id="IPR037069">
    <property type="entry name" value="AcylCoA_DH/ox_N_sf"/>
</dbReference>
<dbReference type="PIRSF" id="PIRSF016578">
    <property type="entry name" value="HsaA"/>
    <property type="match status" value="1"/>
</dbReference>
<organism evidence="5 6">
    <name type="scientific">Jatrophihabitans lederbergiae</name>
    <dbReference type="NCBI Taxonomy" id="3075547"/>
    <lineage>
        <taxon>Bacteria</taxon>
        <taxon>Bacillati</taxon>
        <taxon>Actinomycetota</taxon>
        <taxon>Actinomycetes</taxon>
        <taxon>Jatrophihabitantales</taxon>
        <taxon>Jatrophihabitantaceae</taxon>
        <taxon>Jatrophihabitans</taxon>
    </lineage>
</organism>